<dbReference type="InterPro" id="IPR015955">
    <property type="entry name" value="Lactate_DH/Glyco_Ohase_4_C"/>
</dbReference>
<comment type="similarity">
    <text evidence="1 10">Belongs to the glycosyl hydrolase 4 family.</text>
</comment>
<evidence type="ECO:0000256" key="9">
    <source>
        <dbReference type="PIRSR" id="PIRSR601088-4"/>
    </source>
</evidence>
<evidence type="ECO:0000256" key="10">
    <source>
        <dbReference type="RuleBase" id="RU361152"/>
    </source>
</evidence>
<dbReference type="OrthoDB" id="9767022at2"/>
<feature type="binding site" evidence="7">
    <location>
        <position position="96"/>
    </location>
    <ligand>
        <name>substrate</name>
    </ligand>
</feature>
<keyword evidence="8" id="KW-0408">Iron</keyword>
<evidence type="ECO:0000259" key="11">
    <source>
        <dbReference type="Pfam" id="PF11975"/>
    </source>
</evidence>
<keyword evidence="13" id="KW-1185">Reference proteome</keyword>
<dbReference type="eggNOG" id="COG1486">
    <property type="taxonomic scope" value="Bacteria"/>
</dbReference>
<evidence type="ECO:0000256" key="1">
    <source>
        <dbReference type="ARBA" id="ARBA00010141"/>
    </source>
</evidence>
<dbReference type="GO" id="GO:0046872">
    <property type="term" value="F:metal ion binding"/>
    <property type="evidence" value="ECO:0007669"/>
    <property type="project" value="UniProtKB-KW"/>
</dbReference>
<evidence type="ECO:0000256" key="5">
    <source>
        <dbReference type="ARBA" id="ARBA00023211"/>
    </source>
</evidence>
<evidence type="ECO:0000256" key="4">
    <source>
        <dbReference type="ARBA" id="ARBA00023027"/>
    </source>
</evidence>
<name>A0A0A1WCL1_9SPHN</name>
<feature type="binding site" evidence="8">
    <location>
        <position position="171"/>
    </location>
    <ligand>
        <name>Mn(2+)</name>
        <dbReference type="ChEBI" id="CHEBI:29035"/>
    </ligand>
</feature>
<accession>A0A0A1WCL1</accession>
<evidence type="ECO:0000313" key="12">
    <source>
        <dbReference type="EMBL" id="GAM02689.1"/>
    </source>
</evidence>
<keyword evidence="8" id="KW-0533">Nickel</keyword>
<evidence type="ECO:0000313" key="13">
    <source>
        <dbReference type="Proteomes" id="UP000032305"/>
    </source>
</evidence>
<dbReference type="GO" id="GO:0016616">
    <property type="term" value="F:oxidoreductase activity, acting on the CH-OH group of donors, NAD or NADP as acceptor"/>
    <property type="evidence" value="ECO:0007669"/>
    <property type="project" value="InterPro"/>
</dbReference>
<dbReference type="Gene3D" id="3.90.110.10">
    <property type="entry name" value="Lactate dehydrogenase/glycoside hydrolase, family 4, C-terminal"/>
    <property type="match status" value="1"/>
</dbReference>
<dbReference type="PANTHER" id="PTHR32092">
    <property type="entry name" value="6-PHOSPHO-BETA-GLUCOSIDASE-RELATED"/>
    <property type="match status" value="1"/>
</dbReference>
<evidence type="ECO:0000256" key="3">
    <source>
        <dbReference type="ARBA" id="ARBA00022801"/>
    </source>
</evidence>
<evidence type="ECO:0000256" key="2">
    <source>
        <dbReference type="ARBA" id="ARBA00022723"/>
    </source>
</evidence>
<proteinExistence type="inferred from homology"/>
<organism evidence="12 13">
    <name type="scientific">Sphingomonas parapaucimobilis NBRC 15100</name>
    <dbReference type="NCBI Taxonomy" id="1219049"/>
    <lineage>
        <taxon>Bacteria</taxon>
        <taxon>Pseudomonadati</taxon>
        <taxon>Pseudomonadota</taxon>
        <taxon>Alphaproteobacteria</taxon>
        <taxon>Sphingomonadales</taxon>
        <taxon>Sphingomonadaceae</taxon>
        <taxon>Sphingomonas</taxon>
    </lineage>
</organism>
<dbReference type="Gene3D" id="3.40.50.720">
    <property type="entry name" value="NAD(P)-binding Rossmann-like Domain"/>
    <property type="match status" value="1"/>
</dbReference>
<evidence type="ECO:0000256" key="6">
    <source>
        <dbReference type="ARBA" id="ARBA00023295"/>
    </source>
</evidence>
<dbReference type="RefSeq" id="WP_042490809.1">
    <property type="nucleotide sequence ID" value="NZ_BBPI01000097.1"/>
</dbReference>
<dbReference type="Pfam" id="PF11975">
    <property type="entry name" value="Glyco_hydro_4C"/>
    <property type="match status" value="1"/>
</dbReference>
<keyword evidence="5 8" id="KW-0464">Manganese</keyword>
<dbReference type="InterPro" id="IPR001088">
    <property type="entry name" value="Glyco_hydro_4"/>
</dbReference>
<dbReference type="InterPro" id="IPR036291">
    <property type="entry name" value="NAD(P)-bd_dom_sf"/>
</dbReference>
<keyword evidence="8" id="KW-0170">Cobalt</keyword>
<feature type="binding site" evidence="8">
    <location>
        <position position="201"/>
    </location>
    <ligand>
        <name>Mn(2+)</name>
        <dbReference type="ChEBI" id="CHEBI:29035"/>
    </ligand>
</feature>
<gene>
    <name evidence="12" type="ORF">SP5_097_00310</name>
</gene>
<keyword evidence="2 8" id="KW-0479">Metal-binding</keyword>
<comment type="cofactor">
    <cofactor evidence="10">
        <name>NAD(+)</name>
        <dbReference type="ChEBI" id="CHEBI:57540"/>
    </cofactor>
    <text evidence="10">Binds 1 NAD(+) per subunit.</text>
</comment>
<feature type="site" description="Increases basicity of active site Tyr" evidence="9">
    <location>
        <position position="112"/>
    </location>
</feature>
<dbReference type="Proteomes" id="UP000032305">
    <property type="component" value="Unassembled WGS sequence"/>
</dbReference>
<dbReference type="SUPFAM" id="SSF51735">
    <property type="entry name" value="NAD(P)-binding Rossmann-fold domains"/>
    <property type="match status" value="1"/>
</dbReference>
<dbReference type="GO" id="GO:0005975">
    <property type="term" value="P:carbohydrate metabolic process"/>
    <property type="evidence" value="ECO:0007669"/>
    <property type="project" value="InterPro"/>
</dbReference>
<feature type="domain" description="Glycosyl hydrolase family 4 C-terminal" evidence="11">
    <location>
        <begin position="196"/>
        <end position="437"/>
    </location>
</feature>
<keyword evidence="6 10" id="KW-0326">Glycosidase</keyword>
<sequence length="459" mass="48991">MTAPTDRKLTLIGGGGVRTPLVTFGVNDAAEALGARELVLWDPDADRLAIMAALGRAIVKAEGGDLIVREASSIEDAVEGASFVMNSIRVGGIAGRAADERTAIEHGFPGQETTGPAGAAMALRTVPIAIEQARLVERLSPDGWVVNFTNPAGLITQAISDHTNAKIVGICDTPTELFHNIAHALGATLADVECDYVGLNHLGWVRGIRLHGEDVFDRVLGDDAVLDKLYSAPVFDKAMIRALRLIPTEYLFFYYERRRALANQCKHGASRGTEVEALNVDLIATLRDRLSADDGAGAIAAYAAYLNRRSGSYMKLEAEGGSAFDPESTFDIDPFRVASGYHRIAIDVMSALTGAKPATIVVNTRNRGALPDLPERSIVETSSRIERDSITPLPIAPLPDPAIGLVHGIKAYERAAIEAALTGERPTARKALLIHPAIGEWDPTGALLADLLDPTCQHC</sequence>
<dbReference type="EMBL" id="BBPI01000097">
    <property type="protein sequence ID" value="GAM02689.1"/>
    <property type="molecule type" value="Genomic_DNA"/>
</dbReference>
<keyword evidence="4 10" id="KW-0520">NAD</keyword>
<evidence type="ECO:0000256" key="7">
    <source>
        <dbReference type="PIRSR" id="PIRSR601088-2"/>
    </source>
</evidence>
<dbReference type="PRINTS" id="PR00732">
    <property type="entry name" value="GLHYDRLASE4"/>
</dbReference>
<dbReference type="SUPFAM" id="SSF56327">
    <property type="entry name" value="LDH C-terminal domain-like"/>
    <property type="match status" value="1"/>
</dbReference>
<dbReference type="InterPro" id="IPR022616">
    <property type="entry name" value="Glyco_hydro_4_C"/>
</dbReference>
<dbReference type="GO" id="GO:0004553">
    <property type="term" value="F:hydrolase activity, hydrolyzing O-glycosyl compounds"/>
    <property type="evidence" value="ECO:0007669"/>
    <property type="project" value="InterPro"/>
</dbReference>
<dbReference type="PANTHER" id="PTHR32092:SF5">
    <property type="entry name" value="6-PHOSPHO-BETA-GLUCOSIDASE"/>
    <property type="match status" value="1"/>
</dbReference>
<keyword evidence="3 10" id="KW-0378">Hydrolase</keyword>
<dbReference type="AlphaFoldDB" id="A0A0A1WCL1"/>
<protein>
    <submittedName>
        <fullName evidence="12">Putative glycoside hydrolase</fullName>
    </submittedName>
</protein>
<comment type="caution">
    <text evidence="12">The sequence shown here is derived from an EMBL/GenBank/DDBJ whole genome shotgun (WGS) entry which is preliminary data.</text>
</comment>
<dbReference type="Pfam" id="PF02056">
    <property type="entry name" value="Glyco_hydro_4"/>
    <property type="match status" value="1"/>
</dbReference>
<feature type="binding site" evidence="7">
    <location>
        <position position="150"/>
    </location>
    <ligand>
        <name>substrate</name>
    </ligand>
</feature>
<evidence type="ECO:0000256" key="8">
    <source>
        <dbReference type="PIRSR" id="PIRSR601088-3"/>
    </source>
</evidence>
<reference evidence="12 13" key="1">
    <citation type="submission" date="2014-11" db="EMBL/GenBank/DDBJ databases">
        <title>Whole genome shotgun sequence of Sphingomonas parapaucimobilis NBRC 15100.</title>
        <authorList>
            <person name="Katano-Makiyama Y."/>
            <person name="Hosoyama A."/>
            <person name="Hashimoto M."/>
            <person name="Hosoyama Y."/>
            <person name="Noguchi M."/>
            <person name="Numata M."/>
            <person name="Tsuchikane K."/>
            <person name="Hirakata S."/>
            <person name="Uohara A."/>
            <person name="Shimodaira J."/>
            <person name="Ohji S."/>
            <person name="Ichikawa N."/>
            <person name="Kimura A."/>
            <person name="Yamazoe A."/>
            <person name="Fujita N."/>
        </authorList>
    </citation>
    <scope>NUCLEOTIDE SEQUENCE [LARGE SCALE GENOMIC DNA]</scope>
    <source>
        <strain evidence="12 13">NBRC 15100</strain>
    </source>
</reference>